<name>A0A183LBE3_9TREM</name>
<dbReference type="InterPro" id="IPR019821">
    <property type="entry name" value="Kinesin_motor_CS"/>
</dbReference>
<evidence type="ECO:0000256" key="2">
    <source>
        <dbReference type="ARBA" id="ARBA00022840"/>
    </source>
</evidence>
<dbReference type="PANTHER" id="PTHR47117:SF10">
    <property type="entry name" value="KINESIN-LIKE PROTEIN KIF1B"/>
    <property type="match status" value="1"/>
</dbReference>
<dbReference type="InterPro" id="IPR001752">
    <property type="entry name" value="Kinesin_motor_dom"/>
</dbReference>
<dbReference type="SMART" id="SM00129">
    <property type="entry name" value="KISc"/>
    <property type="match status" value="1"/>
</dbReference>
<dbReference type="GO" id="GO:0005874">
    <property type="term" value="C:microtubule"/>
    <property type="evidence" value="ECO:0007669"/>
    <property type="project" value="UniProtKB-KW"/>
</dbReference>
<gene>
    <name evidence="5" type="ORF">SMRZ_LOCUS1118</name>
</gene>
<dbReference type="SUPFAM" id="SSF52540">
    <property type="entry name" value="P-loop containing nucleoside triphosphate hydrolases"/>
    <property type="match status" value="1"/>
</dbReference>
<dbReference type="FunFam" id="3.40.850.10:FF:000167">
    <property type="entry name" value="Uncharacterized protein"/>
    <property type="match status" value="1"/>
</dbReference>
<sequence length="388" mass="43474">LVLGIRKPNSKEPSKVFEFDYSYWSHTDKSDPLYADQKQVYNDIGNDALKHALEGYNVCIFAYGQTGSGKSYTMMGKPGVEGQEGIIPQLCRDLFKRLNRTTSGQIIQHMVEVSYMEIYCERVRDLLDPKSKGNLRVREHPILGPYVEDLSKCAVISFDEINELIDVGNKARTVAATNMNETSSRSHAVFTIVVTQRIEDLSYGTTSEKVSKISLVDLAGSERSDATGATDIRLKEGANINKSLTTLGKVIAGLADMNDFIPYRDSVLTWLLKENLGGNSHTTMIAALSPADVNFDETLSTLRYADRAKSIVCKAIINEDPTAVLIRELKAEVARLKQILKMEDQMKTYETTLEALKASEKLIAELNETMEMKLRKAEKLREQRCDHE</sequence>
<dbReference type="PROSITE" id="PS50067">
    <property type="entry name" value="KINESIN_MOTOR_2"/>
    <property type="match status" value="1"/>
</dbReference>
<dbReference type="InterPro" id="IPR027417">
    <property type="entry name" value="P-loop_NTPase"/>
</dbReference>
<evidence type="ECO:0000256" key="4">
    <source>
        <dbReference type="RuleBase" id="RU000394"/>
    </source>
</evidence>
<evidence type="ECO:0000256" key="3">
    <source>
        <dbReference type="PROSITE-ProRule" id="PRU00283"/>
    </source>
</evidence>
<dbReference type="Pfam" id="PF00225">
    <property type="entry name" value="Kinesin"/>
    <property type="match status" value="1"/>
</dbReference>
<dbReference type="EMBL" id="UZAI01000233">
    <property type="protein sequence ID" value="VDO50278.1"/>
    <property type="molecule type" value="Genomic_DNA"/>
</dbReference>
<evidence type="ECO:0000256" key="1">
    <source>
        <dbReference type="ARBA" id="ARBA00022741"/>
    </source>
</evidence>
<dbReference type="Proteomes" id="UP000277204">
    <property type="component" value="Unassembled WGS sequence"/>
</dbReference>
<dbReference type="PRINTS" id="PR00380">
    <property type="entry name" value="KINESINHEAVY"/>
</dbReference>
<keyword evidence="3 4" id="KW-0505">Motor protein</keyword>
<keyword evidence="1 3" id="KW-0547">Nucleotide-binding</keyword>
<dbReference type="Gene3D" id="6.10.250.2520">
    <property type="match status" value="1"/>
</dbReference>
<keyword evidence="4" id="KW-0493">Microtubule</keyword>
<dbReference type="PANTHER" id="PTHR47117">
    <property type="entry name" value="STAR-RELATED LIPID TRANSFER PROTEIN 9"/>
    <property type="match status" value="1"/>
</dbReference>
<reference evidence="5 6" key="1">
    <citation type="submission" date="2018-11" db="EMBL/GenBank/DDBJ databases">
        <authorList>
            <consortium name="Pathogen Informatics"/>
        </authorList>
    </citation>
    <scope>NUCLEOTIDE SEQUENCE [LARGE SCALE GENOMIC DNA]</scope>
    <source>
        <strain evidence="5 6">Zambia</strain>
    </source>
</reference>
<accession>A0A183LBE3</accession>
<protein>
    <recommendedName>
        <fullName evidence="4">Kinesin-like protein</fullName>
    </recommendedName>
</protein>
<dbReference type="GO" id="GO:0007018">
    <property type="term" value="P:microtubule-based movement"/>
    <property type="evidence" value="ECO:0007669"/>
    <property type="project" value="InterPro"/>
</dbReference>
<feature type="binding site" evidence="3">
    <location>
        <begin position="64"/>
        <end position="71"/>
    </location>
    <ligand>
        <name>ATP</name>
        <dbReference type="ChEBI" id="CHEBI:30616"/>
    </ligand>
</feature>
<dbReference type="GO" id="GO:0008017">
    <property type="term" value="F:microtubule binding"/>
    <property type="evidence" value="ECO:0007669"/>
    <property type="project" value="InterPro"/>
</dbReference>
<dbReference type="GO" id="GO:0005524">
    <property type="term" value="F:ATP binding"/>
    <property type="evidence" value="ECO:0007669"/>
    <property type="project" value="UniProtKB-UniRule"/>
</dbReference>
<comment type="similarity">
    <text evidence="3 4">Belongs to the TRAFAC class myosin-kinesin ATPase superfamily. Kinesin family.</text>
</comment>
<dbReference type="GO" id="GO:0003777">
    <property type="term" value="F:microtubule motor activity"/>
    <property type="evidence" value="ECO:0007669"/>
    <property type="project" value="InterPro"/>
</dbReference>
<keyword evidence="2 3" id="KW-0067">ATP-binding</keyword>
<dbReference type="Gene3D" id="3.40.850.10">
    <property type="entry name" value="Kinesin motor domain"/>
    <property type="match status" value="1"/>
</dbReference>
<dbReference type="AlphaFoldDB" id="A0A183LBE3"/>
<feature type="non-terminal residue" evidence="5">
    <location>
        <position position="1"/>
    </location>
</feature>
<organism evidence="5 6">
    <name type="scientific">Schistosoma margrebowiei</name>
    <dbReference type="NCBI Taxonomy" id="48269"/>
    <lineage>
        <taxon>Eukaryota</taxon>
        <taxon>Metazoa</taxon>
        <taxon>Spiralia</taxon>
        <taxon>Lophotrochozoa</taxon>
        <taxon>Platyhelminthes</taxon>
        <taxon>Trematoda</taxon>
        <taxon>Digenea</taxon>
        <taxon>Strigeidida</taxon>
        <taxon>Schistosomatoidea</taxon>
        <taxon>Schistosomatidae</taxon>
        <taxon>Schistosoma</taxon>
    </lineage>
</organism>
<proteinExistence type="inferred from homology"/>
<evidence type="ECO:0000313" key="6">
    <source>
        <dbReference type="Proteomes" id="UP000277204"/>
    </source>
</evidence>
<dbReference type="PROSITE" id="PS00411">
    <property type="entry name" value="KINESIN_MOTOR_1"/>
    <property type="match status" value="1"/>
</dbReference>
<dbReference type="InterPro" id="IPR036961">
    <property type="entry name" value="Kinesin_motor_dom_sf"/>
</dbReference>
<dbReference type="STRING" id="48269.A0A183LBE3"/>
<evidence type="ECO:0000313" key="5">
    <source>
        <dbReference type="EMBL" id="VDO50278.1"/>
    </source>
</evidence>
<keyword evidence="6" id="KW-1185">Reference proteome</keyword>